<reference evidence="2 3" key="1">
    <citation type="journal article" date="2013" name="J. Biotechnol.">
        <title>Establishment and interpretation of the genome sequence of the phytopathogenic fungus Rhizoctonia solani AG1-IB isolate 7/3/14.</title>
        <authorList>
            <person name="Wibberg D.W."/>
            <person name="Jelonek L.J."/>
            <person name="Rupp O.R."/>
            <person name="Hennig M.H."/>
            <person name="Eikmeyer F.E."/>
            <person name="Goesmann A.G."/>
            <person name="Hartmann A.H."/>
            <person name="Borriss R.B."/>
            <person name="Grosch R.G."/>
            <person name="Puehler A.P."/>
            <person name="Schlueter A.S."/>
        </authorList>
    </citation>
    <scope>NUCLEOTIDE SEQUENCE [LARGE SCALE GENOMIC DNA]</scope>
    <source>
        <strain evidence="3">AG1-IB / isolate 7/3/14</strain>
    </source>
</reference>
<accession>M5BPT0</accession>
<dbReference type="AlphaFoldDB" id="M5BPT0"/>
<gene>
    <name evidence="2" type="ORF">BN14_03148</name>
</gene>
<name>M5BPT0_THACB</name>
<evidence type="ECO:0000256" key="1">
    <source>
        <dbReference type="SAM" id="MobiDB-lite"/>
    </source>
</evidence>
<proteinExistence type="predicted"/>
<sequence length="134" mass="14823">MIGPPALLQRRKMKLRKRIFVLRFVLVSPSCHSLPSEVHSHISTSADPDPELQLGITRALPKRTILSRVRGALPVGLDPHPLVPTENRGLGTSMNEGEASNDEEAFESTRVRIELSESSRARSDMSESTRIGDE</sequence>
<dbReference type="HOGENOM" id="CLU_1897635_0_0_1"/>
<comment type="caution">
    <text evidence="2">The sequence shown here is derived from an EMBL/GenBank/DDBJ whole genome shotgun (WGS) entry which is preliminary data.</text>
</comment>
<feature type="compositionally biased region" description="Basic and acidic residues" evidence="1">
    <location>
        <begin position="107"/>
        <end position="134"/>
    </location>
</feature>
<dbReference type="Proteomes" id="UP000012065">
    <property type="component" value="Unassembled WGS sequence"/>
</dbReference>
<evidence type="ECO:0000313" key="3">
    <source>
        <dbReference type="Proteomes" id="UP000012065"/>
    </source>
</evidence>
<dbReference type="EMBL" id="CAOJ01004345">
    <property type="protein sequence ID" value="CCO29144.1"/>
    <property type="molecule type" value="Genomic_DNA"/>
</dbReference>
<organism evidence="2 3">
    <name type="scientific">Thanatephorus cucumeris (strain AG1-IB / isolate 7/3/14)</name>
    <name type="common">Lettuce bottom rot fungus</name>
    <name type="synonym">Rhizoctonia solani</name>
    <dbReference type="NCBI Taxonomy" id="1108050"/>
    <lineage>
        <taxon>Eukaryota</taxon>
        <taxon>Fungi</taxon>
        <taxon>Dikarya</taxon>
        <taxon>Basidiomycota</taxon>
        <taxon>Agaricomycotina</taxon>
        <taxon>Agaricomycetes</taxon>
        <taxon>Cantharellales</taxon>
        <taxon>Ceratobasidiaceae</taxon>
        <taxon>Rhizoctonia</taxon>
        <taxon>Rhizoctonia solani AG-1</taxon>
    </lineage>
</organism>
<protein>
    <submittedName>
        <fullName evidence="2">Uncharacterized protein</fullName>
    </submittedName>
</protein>
<feature type="region of interest" description="Disordered" evidence="1">
    <location>
        <begin position="76"/>
        <end position="134"/>
    </location>
</feature>
<evidence type="ECO:0000313" key="2">
    <source>
        <dbReference type="EMBL" id="CCO29144.1"/>
    </source>
</evidence>